<dbReference type="SUPFAM" id="SSF54427">
    <property type="entry name" value="NTF2-like"/>
    <property type="match status" value="1"/>
</dbReference>
<sequence length="305" mass="33589">MTSRTTASESPERPGVHVEPGALEAFVAARSQLFGIAYRMLGSVAEAEDVVQDAWVRWQRTDRSVVSNPAAFLTTITTRLAINAASSARARRETYVGPWLPEPVDTAQDPALGAERAEALELATLMLLERLAPTERAVYVLREAFGYPYRRVAEILETSEANARQLARRARERINRRAPARVDAAEHRRLLDEFVAAAHDGDLGRFERYLADTVVARPDGGGKVHASRKELVGVARVSLFFDNVWRKYWADATLREVDANGLPALLVSREGAPFALLALDVTTRGIEHVYVQVNPDKLGGYAATG</sequence>
<accession>A0ABX5EDA2</accession>
<dbReference type="InterPro" id="IPR052704">
    <property type="entry name" value="ECF_Sigma-70_Domain"/>
</dbReference>
<dbReference type="NCBIfam" id="NF007214">
    <property type="entry name" value="PRK09636.1"/>
    <property type="match status" value="1"/>
</dbReference>
<comment type="similarity">
    <text evidence="1">Belongs to the sigma-70 factor family. ECF subfamily.</text>
</comment>
<dbReference type="Gene3D" id="1.10.1740.10">
    <property type="match status" value="1"/>
</dbReference>
<dbReference type="RefSeq" id="WP_106267478.1">
    <property type="nucleotide sequence ID" value="NZ_PVTX01000006.1"/>
</dbReference>
<dbReference type="InterPro" id="IPR032710">
    <property type="entry name" value="NTF2-like_dom_sf"/>
</dbReference>
<gene>
    <name evidence="8" type="ORF">BCL65_10620</name>
</gene>
<dbReference type="NCBIfam" id="TIGR02937">
    <property type="entry name" value="sigma70-ECF"/>
    <property type="match status" value="1"/>
</dbReference>
<evidence type="ECO:0000256" key="2">
    <source>
        <dbReference type="ARBA" id="ARBA00011344"/>
    </source>
</evidence>
<dbReference type="Proteomes" id="UP000239895">
    <property type="component" value="Unassembled WGS sequence"/>
</dbReference>
<dbReference type="Pfam" id="PF08281">
    <property type="entry name" value="Sigma70_r4_2"/>
    <property type="match status" value="1"/>
</dbReference>
<evidence type="ECO:0000313" key="9">
    <source>
        <dbReference type="Proteomes" id="UP000239895"/>
    </source>
</evidence>
<protein>
    <submittedName>
        <fullName evidence="8">RNA polymerase sigma-70 factor (ECF subfamily)</fullName>
    </submittedName>
</protein>
<evidence type="ECO:0000313" key="8">
    <source>
        <dbReference type="EMBL" id="PRZ06349.1"/>
    </source>
</evidence>
<dbReference type="InterPro" id="IPR036388">
    <property type="entry name" value="WH-like_DNA-bd_sf"/>
</dbReference>
<organism evidence="8 9">
    <name type="scientific">Isoptericola halotolerans</name>
    <dbReference type="NCBI Taxonomy" id="300560"/>
    <lineage>
        <taxon>Bacteria</taxon>
        <taxon>Bacillati</taxon>
        <taxon>Actinomycetota</taxon>
        <taxon>Actinomycetes</taxon>
        <taxon>Micrococcales</taxon>
        <taxon>Promicromonosporaceae</taxon>
        <taxon>Isoptericola</taxon>
    </lineage>
</organism>
<evidence type="ECO:0000256" key="4">
    <source>
        <dbReference type="ARBA" id="ARBA00023082"/>
    </source>
</evidence>
<dbReference type="SUPFAM" id="SSF88659">
    <property type="entry name" value="Sigma3 and sigma4 domains of RNA polymerase sigma factors"/>
    <property type="match status" value="1"/>
</dbReference>
<feature type="domain" description="RNA polymerase sigma-70 region 2" evidence="6">
    <location>
        <begin position="30"/>
        <end position="89"/>
    </location>
</feature>
<dbReference type="NCBIfam" id="TIGR02957">
    <property type="entry name" value="SigX4"/>
    <property type="match status" value="1"/>
</dbReference>
<name>A0ABX5EDA2_9MICO</name>
<evidence type="ECO:0000259" key="6">
    <source>
        <dbReference type="Pfam" id="PF04542"/>
    </source>
</evidence>
<dbReference type="SUPFAM" id="SSF88946">
    <property type="entry name" value="Sigma2 domain of RNA polymerase sigma factors"/>
    <property type="match status" value="1"/>
</dbReference>
<keyword evidence="3" id="KW-0805">Transcription regulation</keyword>
<dbReference type="InterPro" id="IPR014303">
    <property type="entry name" value="RNA_pol_sigma-70_ECF"/>
</dbReference>
<dbReference type="EMBL" id="PVTX01000006">
    <property type="protein sequence ID" value="PRZ06349.1"/>
    <property type="molecule type" value="Genomic_DNA"/>
</dbReference>
<keyword evidence="5" id="KW-0804">Transcription</keyword>
<evidence type="ECO:0000256" key="3">
    <source>
        <dbReference type="ARBA" id="ARBA00023015"/>
    </source>
</evidence>
<feature type="domain" description="RNA polymerase sigma factor 70 region 4 type 2" evidence="7">
    <location>
        <begin position="125"/>
        <end position="174"/>
    </location>
</feature>
<keyword evidence="9" id="KW-1185">Reference proteome</keyword>
<dbReference type="PANTHER" id="PTHR30173">
    <property type="entry name" value="SIGMA 19 FACTOR"/>
    <property type="match status" value="1"/>
</dbReference>
<dbReference type="Pfam" id="PF04542">
    <property type="entry name" value="Sigma70_r2"/>
    <property type="match status" value="1"/>
</dbReference>
<comment type="subunit">
    <text evidence="2">Interacts transiently with the RNA polymerase catalytic core formed by RpoA, RpoB, RpoC and RpoZ (2 alpha, 1 beta, 1 beta' and 1 omega subunit) to form the RNA polymerase holoenzyme that can initiate transcription.</text>
</comment>
<dbReference type="InterPro" id="IPR013325">
    <property type="entry name" value="RNA_pol_sigma_r2"/>
</dbReference>
<evidence type="ECO:0000256" key="5">
    <source>
        <dbReference type="ARBA" id="ARBA00023163"/>
    </source>
</evidence>
<dbReference type="InterPro" id="IPR013324">
    <property type="entry name" value="RNA_pol_sigma_r3/r4-like"/>
</dbReference>
<reference evidence="8 9" key="1">
    <citation type="submission" date="2018-03" db="EMBL/GenBank/DDBJ databases">
        <title>Comparative analysis of microorganisms from saline springs in Andes Mountain Range, Colombia.</title>
        <authorList>
            <person name="Rubin E."/>
        </authorList>
    </citation>
    <scope>NUCLEOTIDE SEQUENCE [LARGE SCALE GENOMIC DNA]</scope>
    <source>
        <strain evidence="8 9">CG 23</strain>
    </source>
</reference>
<dbReference type="InterPro" id="IPR007627">
    <property type="entry name" value="RNA_pol_sigma70_r2"/>
</dbReference>
<comment type="caution">
    <text evidence="8">The sequence shown here is derived from an EMBL/GenBank/DDBJ whole genome shotgun (WGS) entry which is preliminary data.</text>
</comment>
<keyword evidence="4" id="KW-0731">Sigma factor</keyword>
<evidence type="ECO:0000259" key="7">
    <source>
        <dbReference type="Pfam" id="PF08281"/>
    </source>
</evidence>
<dbReference type="InterPro" id="IPR013249">
    <property type="entry name" value="RNA_pol_sigma70_r4_t2"/>
</dbReference>
<evidence type="ECO:0000256" key="1">
    <source>
        <dbReference type="ARBA" id="ARBA00010641"/>
    </source>
</evidence>
<proteinExistence type="inferred from homology"/>
<dbReference type="PANTHER" id="PTHR30173:SF36">
    <property type="entry name" value="ECF RNA POLYMERASE SIGMA FACTOR SIGJ"/>
    <property type="match status" value="1"/>
</dbReference>
<dbReference type="Gene3D" id="1.10.10.10">
    <property type="entry name" value="Winged helix-like DNA-binding domain superfamily/Winged helix DNA-binding domain"/>
    <property type="match status" value="1"/>
</dbReference>
<dbReference type="InterPro" id="IPR014284">
    <property type="entry name" value="RNA_pol_sigma-70_dom"/>
</dbReference>